<keyword evidence="3" id="KW-0735">Signal-anchor</keyword>
<dbReference type="GO" id="GO:0008168">
    <property type="term" value="F:methyltransferase activity"/>
    <property type="evidence" value="ECO:0007669"/>
    <property type="project" value="UniProtKB-UniRule"/>
</dbReference>
<dbReference type="EC" id="2.1.1.-" evidence="3"/>
<dbReference type="Proteomes" id="UP000834106">
    <property type="component" value="Chromosome 12"/>
</dbReference>
<dbReference type="EMBL" id="OU503047">
    <property type="protein sequence ID" value="CAI9772207.1"/>
    <property type="molecule type" value="Genomic_DNA"/>
</dbReference>
<evidence type="ECO:0000256" key="3">
    <source>
        <dbReference type="RuleBase" id="RU366043"/>
    </source>
</evidence>
<gene>
    <name evidence="4" type="ORF">FPE_LOCUS19637</name>
</gene>
<accession>A0AAD1ZS19</accession>
<dbReference type="InterPro" id="IPR004159">
    <property type="entry name" value="Put_SAM_MeTrfase"/>
</dbReference>
<keyword evidence="5" id="KW-1185">Reference proteome</keyword>
<reference evidence="4" key="1">
    <citation type="submission" date="2023-05" db="EMBL/GenBank/DDBJ databases">
        <authorList>
            <person name="Huff M."/>
        </authorList>
    </citation>
    <scope>NUCLEOTIDE SEQUENCE</scope>
</reference>
<proteinExistence type="inferred from homology"/>
<dbReference type="GO" id="GO:0005802">
    <property type="term" value="C:trans-Golgi network"/>
    <property type="evidence" value="ECO:0007669"/>
    <property type="project" value="TreeGrafter"/>
</dbReference>
<keyword evidence="1 3" id="KW-0489">Methyltransferase</keyword>
<dbReference type="AlphaFoldDB" id="A0AAD1ZS19"/>
<comment type="similarity">
    <text evidence="3">Belongs to the methyltransferase superfamily.</text>
</comment>
<evidence type="ECO:0000313" key="4">
    <source>
        <dbReference type="EMBL" id="CAI9772207.1"/>
    </source>
</evidence>
<keyword evidence="3" id="KW-0808">Transferase</keyword>
<evidence type="ECO:0000313" key="5">
    <source>
        <dbReference type="Proteomes" id="UP000834106"/>
    </source>
</evidence>
<evidence type="ECO:0000256" key="1">
    <source>
        <dbReference type="ARBA" id="ARBA00022603"/>
    </source>
</evidence>
<protein>
    <recommendedName>
        <fullName evidence="3">Methyltransferase</fullName>
        <ecNumber evidence="3">2.1.1.-</ecNumber>
    </recommendedName>
</protein>
<sequence length="167" mass="19164">MVQQFNGHYHHHCYFDHRLDQSFPANRYAPLDSCLPPLPSFARKWPSSWPDRLDSKPRSLISEPDAVEIFNADNRHWSALVSEVYLGGLDINWSSVRSVMDMNTGYGGFAAAPLNLPLWVMNAVPIHETDALSVIFDRWLIRVYHDWCDTTDVAVEMDRVLRPGGYC</sequence>
<organism evidence="4 5">
    <name type="scientific">Fraxinus pennsylvanica</name>
    <dbReference type="NCBI Taxonomy" id="56036"/>
    <lineage>
        <taxon>Eukaryota</taxon>
        <taxon>Viridiplantae</taxon>
        <taxon>Streptophyta</taxon>
        <taxon>Embryophyta</taxon>
        <taxon>Tracheophyta</taxon>
        <taxon>Spermatophyta</taxon>
        <taxon>Magnoliopsida</taxon>
        <taxon>eudicotyledons</taxon>
        <taxon>Gunneridae</taxon>
        <taxon>Pentapetalae</taxon>
        <taxon>asterids</taxon>
        <taxon>lamiids</taxon>
        <taxon>Lamiales</taxon>
        <taxon>Oleaceae</taxon>
        <taxon>Oleeae</taxon>
        <taxon>Fraxinus</taxon>
    </lineage>
</organism>
<keyword evidence="2 3" id="KW-0325">Glycoprotein</keyword>
<comment type="subcellular location">
    <subcellularLocation>
        <location evidence="3">Membrane</location>
        <topology evidence="3">Single-pass type II membrane protein</topology>
    </subcellularLocation>
</comment>
<dbReference type="PANTHER" id="PTHR10108:SF887">
    <property type="entry name" value="METHYLTRANSFERASE PMT22-RELATED"/>
    <property type="match status" value="1"/>
</dbReference>
<dbReference type="GO" id="GO:0005768">
    <property type="term" value="C:endosome"/>
    <property type="evidence" value="ECO:0007669"/>
    <property type="project" value="TreeGrafter"/>
</dbReference>
<dbReference type="GO" id="GO:0016020">
    <property type="term" value="C:membrane"/>
    <property type="evidence" value="ECO:0007669"/>
    <property type="project" value="UniProtKB-SubCell"/>
</dbReference>
<name>A0AAD1ZS19_9LAMI</name>
<evidence type="ECO:0000256" key="2">
    <source>
        <dbReference type="ARBA" id="ARBA00023180"/>
    </source>
</evidence>
<keyword evidence="3" id="KW-0812">Transmembrane</keyword>
<dbReference type="PANTHER" id="PTHR10108">
    <property type="entry name" value="SAM-DEPENDENT METHYLTRANSFERASE"/>
    <property type="match status" value="1"/>
</dbReference>
<dbReference type="GO" id="GO:0032259">
    <property type="term" value="P:methylation"/>
    <property type="evidence" value="ECO:0007669"/>
    <property type="project" value="UniProtKB-KW"/>
</dbReference>
<dbReference type="Pfam" id="PF03141">
    <property type="entry name" value="Methyltransf_29"/>
    <property type="match status" value="1"/>
</dbReference>